<gene>
    <name evidence="6" type="ORF">P3W85_16360</name>
</gene>
<evidence type="ECO:0000313" key="6">
    <source>
        <dbReference type="EMBL" id="MDF3834516.1"/>
    </source>
</evidence>
<dbReference type="InterPro" id="IPR013785">
    <property type="entry name" value="Aldolase_TIM"/>
</dbReference>
<name>A0ABT6APG8_9BURK</name>
<evidence type="ECO:0000313" key="7">
    <source>
        <dbReference type="Proteomes" id="UP001216674"/>
    </source>
</evidence>
<evidence type="ECO:0000256" key="4">
    <source>
        <dbReference type="ARBA" id="ARBA00023239"/>
    </source>
</evidence>
<evidence type="ECO:0000256" key="2">
    <source>
        <dbReference type="ARBA" id="ARBA00006906"/>
    </source>
</evidence>
<comment type="subunit">
    <text evidence="3">Homotrimer.</text>
</comment>
<accession>A0ABT6APG8</accession>
<dbReference type="PANTHER" id="PTHR30246">
    <property type="entry name" value="2-KETO-3-DEOXY-6-PHOSPHOGLUCONATE ALDOLASE"/>
    <property type="match status" value="1"/>
</dbReference>
<dbReference type="Pfam" id="PF01081">
    <property type="entry name" value="Aldolase"/>
    <property type="match status" value="1"/>
</dbReference>
<dbReference type="GO" id="GO:0008674">
    <property type="term" value="F:2-dehydro-3-deoxy-6-phosphogalactonate aldolase activity"/>
    <property type="evidence" value="ECO:0007669"/>
    <property type="project" value="UniProtKB-EC"/>
</dbReference>
<evidence type="ECO:0000256" key="3">
    <source>
        <dbReference type="ARBA" id="ARBA00011233"/>
    </source>
</evidence>
<comment type="similarity">
    <text evidence="2">Belongs to the KHG/KDPG aldolase family.</text>
</comment>
<organism evidence="6 7">
    <name type="scientific">Cupriavidus basilensis</name>
    <dbReference type="NCBI Taxonomy" id="68895"/>
    <lineage>
        <taxon>Bacteria</taxon>
        <taxon>Pseudomonadati</taxon>
        <taxon>Pseudomonadota</taxon>
        <taxon>Betaproteobacteria</taxon>
        <taxon>Burkholderiales</taxon>
        <taxon>Burkholderiaceae</taxon>
        <taxon>Cupriavidus</taxon>
    </lineage>
</organism>
<keyword evidence="4 6" id="KW-0456">Lyase</keyword>
<proteinExistence type="inferred from homology"/>
<evidence type="ECO:0000256" key="1">
    <source>
        <dbReference type="ARBA" id="ARBA00004761"/>
    </source>
</evidence>
<dbReference type="EMBL" id="JARJLM010000277">
    <property type="protein sequence ID" value="MDF3834516.1"/>
    <property type="molecule type" value="Genomic_DNA"/>
</dbReference>
<reference evidence="6 7" key="1">
    <citation type="submission" date="2023-03" db="EMBL/GenBank/DDBJ databases">
        <title>Draft assemblies of triclosan tolerant bacteria isolated from returned activated sludge.</title>
        <authorList>
            <person name="Van Hamelsveld S."/>
        </authorList>
    </citation>
    <scope>NUCLEOTIDE SEQUENCE [LARGE SCALE GENOMIC DNA]</scope>
    <source>
        <strain evidence="6 7">GW210010_S58</strain>
    </source>
</reference>
<dbReference type="SUPFAM" id="SSF51569">
    <property type="entry name" value="Aldolase"/>
    <property type="match status" value="1"/>
</dbReference>
<dbReference type="EC" id="4.1.2.21" evidence="6"/>
<dbReference type="PANTHER" id="PTHR30246:SF1">
    <property type="entry name" value="2-DEHYDRO-3-DEOXY-6-PHOSPHOGALACTONATE ALDOLASE-RELATED"/>
    <property type="match status" value="1"/>
</dbReference>
<keyword evidence="7" id="KW-1185">Reference proteome</keyword>
<dbReference type="InterPro" id="IPR000887">
    <property type="entry name" value="Aldlse_KDPG_KHG"/>
</dbReference>
<protein>
    <submittedName>
        <fullName evidence="6">2-dehydro-3-deoxy-6-phosphogalactonate aldolase</fullName>
        <ecNumber evidence="6">4.1.2.21</ecNumber>
    </submittedName>
</protein>
<comment type="pathway">
    <text evidence="1">Carbohydrate acid metabolism.</text>
</comment>
<evidence type="ECO:0000256" key="5">
    <source>
        <dbReference type="ARBA" id="ARBA00023277"/>
    </source>
</evidence>
<keyword evidence="5" id="KW-0119">Carbohydrate metabolism</keyword>
<dbReference type="Proteomes" id="UP001216674">
    <property type="component" value="Unassembled WGS sequence"/>
</dbReference>
<dbReference type="NCBIfam" id="NF006600">
    <property type="entry name" value="PRK09140.1"/>
    <property type="match status" value="1"/>
</dbReference>
<dbReference type="CDD" id="cd00452">
    <property type="entry name" value="KDPG_aldolase"/>
    <property type="match status" value="1"/>
</dbReference>
<sequence length="212" mass="22008">MEGSGYADGFENVMMRRPLVAILNGVRPDDIVVIADAIIKRGIKIIEVPLESQYSLLSIAHLRAAFDGCAMIAAGNVTCVSDVKRAAGVGAAIITSPNINTAVVREVLSAGLVSVPGVSTITEAYAAIEAGAHAIKAFPAEQIGPKSIAVWSKSLPPGTKILAVGGIDEHNIRVYRNSGATGLGLGEALYKPGFTVDDVGTRAARLCAAWEK</sequence>
<comment type="caution">
    <text evidence="6">The sequence shown here is derived from an EMBL/GenBank/DDBJ whole genome shotgun (WGS) entry which is preliminary data.</text>
</comment>
<dbReference type="Gene3D" id="3.20.20.70">
    <property type="entry name" value="Aldolase class I"/>
    <property type="match status" value="1"/>
</dbReference>